<evidence type="ECO:0000256" key="2">
    <source>
        <dbReference type="ARBA" id="ARBA00004725"/>
    </source>
</evidence>
<keyword evidence="3" id="KW-0285">Flavoprotein</keyword>
<evidence type="ECO:0000313" key="8">
    <source>
        <dbReference type="EMBL" id="KGE72232.1"/>
    </source>
</evidence>
<comment type="caution">
    <text evidence="8">The sequence shown here is derived from an EMBL/GenBank/DDBJ whole genome shotgun (WGS) entry which is preliminary data.</text>
</comment>
<keyword evidence="6" id="KW-0560">Oxidoreductase</keyword>
<dbReference type="eggNOG" id="COG0167">
    <property type="taxonomic scope" value="Bacteria"/>
</dbReference>
<dbReference type="SUPFAM" id="SSF51395">
    <property type="entry name" value="FMN-linked oxidoreductases"/>
    <property type="match status" value="1"/>
</dbReference>
<dbReference type="PIRSF" id="PIRSF000164">
    <property type="entry name" value="DHO_oxidase"/>
    <property type="match status" value="1"/>
</dbReference>
<evidence type="ECO:0000256" key="3">
    <source>
        <dbReference type="ARBA" id="ARBA00022630"/>
    </source>
</evidence>
<dbReference type="OrthoDB" id="9794954at2"/>
<feature type="domain" description="Dihydroorotate dehydrogenase catalytic" evidence="7">
    <location>
        <begin position="5"/>
        <end position="288"/>
    </location>
</feature>
<evidence type="ECO:0000256" key="1">
    <source>
        <dbReference type="ARBA" id="ARBA00001917"/>
    </source>
</evidence>
<proteinExistence type="predicted"/>
<dbReference type="Proteomes" id="UP000029692">
    <property type="component" value="Unassembled WGS sequence"/>
</dbReference>
<dbReference type="GO" id="GO:0005737">
    <property type="term" value="C:cytoplasm"/>
    <property type="evidence" value="ECO:0007669"/>
    <property type="project" value="InterPro"/>
</dbReference>
<dbReference type="NCBIfam" id="NF005741">
    <property type="entry name" value="PRK07565.1"/>
    <property type="match status" value="1"/>
</dbReference>
<dbReference type="GO" id="GO:0004152">
    <property type="term" value="F:dihydroorotate dehydrogenase activity"/>
    <property type="evidence" value="ECO:0007669"/>
    <property type="project" value="InterPro"/>
</dbReference>
<dbReference type="RefSeq" id="WP_037547355.1">
    <property type="nucleotide sequence ID" value="NZ_JNUP01000059.1"/>
</dbReference>
<protein>
    <recommendedName>
        <fullName evidence="7">Dihydroorotate dehydrogenase catalytic domain-containing protein</fullName>
    </recommendedName>
</protein>
<evidence type="ECO:0000259" key="7">
    <source>
        <dbReference type="Pfam" id="PF01180"/>
    </source>
</evidence>
<comment type="cofactor">
    <cofactor evidence="1">
        <name>FMN</name>
        <dbReference type="ChEBI" id="CHEBI:58210"/>
    </cofactor>
</comment>
<dbReference type="PANTHER" id="PTHR48109:SF3">
    <property type="entry name" value="SLL0744 PROTEIN"/>
    <property type="match status" value="1"/>
</dbReference>
<gene>
    <name evidence="8" type="ORF">DC28_07580</name>
</gene>
<keyword evidence="9" id="KW-1185">Reference proteome</keyword>
<reference evidence="8 9" key="1">
    <citation type="submission" date="2014-05" db="EMBL/GenBank/DDBJ databases">
        <title>De novo Genome Sequence of Spirocheata sp.</title>
        <authorList>
            <person name="Shivani Y."/>
            <person name="Subhash Y."/>
            <person name="Tushar L."/>
            <person name="Sasikala C."/>
            <person name="Ramana C.V."/>
        </authorList>
    </citation>
    <scope>NUCLEOTIDE SEQUENCE [LARGE SCALE GENOMIC DNA]</scope>
    <source>
        <strain evidence="8 9">JC230</strain>
    </source>
</reference>
<comment type="pathway">
    <text evidence="2">Pyrimidine metabolism; UMP biosynthesis via de novo pathway.</text>
</comment>
<dbReference type="InterPro" id="IPR005720">
    <property type="entry name" value="Dihydroorotate_DH_cat"/>
</dbReference>
<sequence>MPDTKTTYLGIQLKNPVIISSSGLTGSLEGVKKAADAGAGGVVLKSLFEEQISADLDSENQGADLYNHPEAADYLGQMGMQLGPRDYLSLISQAKAQTDMPVLASVNCVGQKWWTEYAKQLNESGADGLELNIGLLPRNEDETSQNIEDYIVHTIDVIARNLSIPFSVKLGPYFTALPNLARRIRERGAKGLVLFNRFYQFDIDTETESAKAGILYSSPSEYASVLRWISILSGRCGMDLCATTGISDSQGIIKMLLAGASAVQVASVVYKEGFPVIATMVEGLEAWMKAKGYASILDFRASVSQEQSQTPEVFERLQYIKALTGYS</sequence>
<keyword evidence="5" id="KW-0665">Pyrimidine biosynthesis</keyword>
<dbReference type="PANTHER" id="PTHR48109">
    <property type="entry name" value="DIHYDROOROTATE DEHYDROGENASE (QUINONE), MITOCHONDRIAL-RELATED"/>
    <property type="match status" value="1"/>
</dbReference>
<name>A0A098R0I6_9SPIO</name>
<dbReference type="AlphaFoldDB" id="A0A098R0I6"/>
<keyword evidence="4" id="KW-0288">FMN</keyword>
<evidence type="ECO:0000256" key="6">
    <source>
        <dbReference type="ARBA" id="ARBA00023002"/>
    </source>
</evidence>
<evidence type="ECO:0000313" key="9">
    <source>
        <dbReference type="Proteomes" id="UP000029692"/>
    </source>
</evidence>
<organism evidence="8 9">
    <name type="scientific">Spirochaeta lutea</name>
    <dbReference type="NCBI Taxonomy" id="1480694"/>
    <lineage>
        <taxon>Bacteria</taxon>
        <taxon>Pseudomonadati</taxon>
        <taxon>Spirochaetota</taxon>
        <taxon>Spirochaetia</taxon>
        <taxon>Spirochaetales</taxon>
        <taxon>Spirochaetaceae</taxon>
        <taxon>Spirochaeta</taxon>
    </lineage>
</organism>
<dbReference type="GO" id="GO:0006207">
    <property type="term" value="P:'de novo' pyrimidine nucleobase biosynthetic process"/>
    <property type="evidence" value="ECO:0007669"/>
    <property type="project" value="TreeGrafter"/>
</dbReference>
<evidence type="ECO:0000256" key="5">
    <source>
        <dbReference type="ARBA" id="ARBA00022975"/>
    </source>
</evidence>
<dbReference type="InterPro" id="IPR050074">
    <property type="entry name" value="DHO_dehydrogenase"/>
</dbReference>
<dbReference type="UniPathway" id="UPA00070"/>
<accession>A0A098R0I6</accession>
<dbReference type="Gene3D" id="3.20.20.70">
    <property type="entry name" value="Aldolase class I"/>
    <property type="match status" value="1"/>
</dbReference>
<dbReference type="InterPro" id="IPR012135">
    <property type="entry name" value="Dihydroorotate_DH_1_2"/>
</dbReference>
<dbReference type="GO" id="GO:0044205">
    <property type="term" value="P:'de novo' UMP biosynthetic process"/>
    <property type="evidence" value="ECO:0007669"/>
    <property type="project" value="UniProtKB-UniPathway"/>
</dbReference>
<dbReference type="STRING" id="1480694.DC28_07580"/>
<dbReference type="EMBL" id="JNUP01000059">
    <property type="protein sequence ID" value="KGE72232.1"/>
    <property type="molecule type" value="Genomic_DNA"/>
</dbReference>
<dbReference type="InterPro" id="IPR013785">
    <property type="entry name" value="Aldolase_TIM"/>
</dbReference>
<dbReference type="Pfam" id="PF01180">
    <property type="entry name" value="DHO_dh"/>
    <property type="match status" value="1"/>
</dbReference>
<evidence type="ECO:0000256" key="4">
    <source>
        <dbReference type="ARBA" id="ARBA00022643"/>
    </source>
</evidence>